<reference evidence="1 2" key="1">
    <citation type="submission" date="2021-06" db="EMBL/GenBank/DDBJ databases">
        <authorList>
            <person name="Kallberg Y."/>
            <person name="Tangrot J."/>
            <person name="Rosling A."/>
        </authorList>
    </citation>
    <scope>NUCLEOTIDE SEQUENCE [LARGE SCALE GENOMIC DNA]</scope>
    <source>
        <strain evidence="1 2">120-4 pot B 10/14</strain>
    </source>
</reference>
<keyword evidence="2" id="KW-1185">Reference proteome</keyword>
<comment type="caution">
    <text evidence="1">The sequence shown here is derived from an EMBL/GenBank/DDBJ whole genome shotgun (WGS) entry which is preliminary data.</text>
</comment>
<evidence type="ECO:0000313" key="1">
    <source>
        <dbReference type="EMBL" id="CAG8601771.1"/>
    </source>
</evidence>
<proteinExistence type="predicted"/>
<name>A0ABN7UI07_GIGMA</name>
<evidence type="ECO:0000313" key="2">
    <source>
        <dbReference type="Proteomes" id="UP000789901"/>
    </source>
</evidence>
<dbReference type="EMBL" id="CAJVQB010003228">
    <property type="protein sequence ID" value="CAG8601771.1"/>
    <property type="molecule type" value="Genomic_DNA"/>
</dbReference>
<protein>
    <submittedName>
        <fullName evidence="1">10778_t:CDS:1</fullName>
    </submittedName>
</protein>
<sequence>MEYGNNKDDARTKISLVVQDCESIKTCDLLYNSECHRTEKPLSSHTLKIC</sequence>
<accession>A0ABN7UI07</accession>
<gene>
    <name evidence="1" type="ORF">GMARGA_LOCUS6922</name>
</gene>
<organism evidence="1 2">
    <name type="scientific">Gigaspora margarita</name>
    <dbReference type="NCBI Taxonomy" id="4874"/>
    <lineage>
        <taxon>Eukaryota</taxon>
        <taxon>Fungi</taxon>
        <taxon>Fungi incertae sedis</taxon>
        <taxon>Mucoromycota</taxon>
        <taxon>Glomeromycotina</taxon>
        <taxon>Glomeromycetes</taxon>
        <taxon>Diversisporales</taxon>
        <taxon>Gigasporaceae</taxon>
        <taxon>Gigaspora</taxon>
    </lineage>
</organism>
<dbReference type="Proteomes" id="UP000789901">
    <property type="component" value="Unassembled WGS sequence"/>
</dbReference>